<protein>
    <submittedName>
        <fullName evidence="1">Baseplate J-like family protein</fullName>
    </submittedName>
</protein>
<dbReference type="InterPro" id="IPR014507">
    <property type="entry name" value="Baseplate_assembly_J_pred"/>
</dbReference>
<dbReference type="KEGG" id="fpz:LA55_1227"/>
<dbReference type="RefSeq" id="WP_044526358.1">
    <property type="nucleotide sequence ID" value="NZ_CP009440.1"/>
</dbReference>
<gene>
    <name evidence="1" type="ORF">LA55_1227</name>
</gene>
<dbReference type="OrthoDB" id="9793802at2"/>
<reference evidence="1 2" key="1">
    <citation type="journal article" date="2015" name="Genome Announc.">
        <title>Genome sequencing of 18 francisella strains to aid in assay development and testing.</title>
        <authorList>
            <person name="Johnson S.L."/>
            <person name="Daligault H.E."/>
            <person name="Davenport K.W."/>
            <person name="Coyne S.R."/>
            <person name="Frey K.G."/>
            <person name="Koroleva G.I."/>
            <person name="Broomall S.M."/>
            <person name="Bishop-Lilly K.A."/>
            <person name="Bruce D.C."/>
            <person name="Chertkov O."/>
            <person name="Freitas T."/>
            <person name="Jaissle J."/>
            <person name="Ladner J.T."/>
            <person name="Rosenzweig C.N."/>
            <person name="Gibbons H.S."/>
            <person name="Palacios G.F."/>
            <person name="Redden C.L."/>
            <person name="Xu Y."/>
            <person name="Minogue T.D."/>
            <person name="Chain P.S."/>
        </authorList>
    </citation>
    <scope>NUCLEOTIDE SEQUENCE [LARGE SCALE GENOMIC DNA]</scope>
    <source>
        <strain evidence="1 2">GA01-2794</strain>
    </source>
</reference>
<sequence length="270" mass="30754">MANFDNINIKVFAEQSFEEIKEELEAKAIELDLDLDEGNSGIITKLFDIIAYKEFNLIEKLNYQAKQCFIIFATGDNLDALGVSFATPRNTNEKDDDYRARILLAFDTISNAGTKEAYLYHTKSIDEVLDAQVLSPEPAKVLVFIRSEVENKQELEKQVLDYLNQDHIRAITDLITVSHGTVEIIDFHAKIYAKANPLDEVIIQNRTKDLKQYFKDNEKLKATISVAGIYDALHDNNIRKIDLISPATNLEFAEDKYPVLGDVNLEIIYE</sequence>
<dbReference type="Proteomes" id="UP000031830">
    <property type="component" value="Chromosome"/>
</dbReference>
<dbReference type="EMBL" id="CP009440">
    <property type="protein sequence ID" value="AJI52649.1"/>
    <property type="molecule type" value="Genomic_DNA"/>
</dbReference>
<dbReference type="AlphaFoldDB" id="A0A0B6CQ96"/>
<evidence type="ECO:0000313" key="2">
    <source>
        <dbReference type="Proteomes" id="UP000031830"/>
    </source>
</evidence>
<evidence type="ECO:0000313" key="1">
    <source>
        <dbReference type="EMBL" id="AJI52649.1"/>
    </source>
</evidence>
<name>A0A0B6CQ96_9GAMM</name>
<organism evidence="1 2">
    <name type="scientific">Francisella philomiragia</name>
    <dbReference type="NCBI Taxonomy" id="28110"/>
    <lineage>
        <taxon>Bacteria</taxon>
        <taxon>Pseudomonadati</taxon>
        <taxon>Pseudomonadota</taxon>
        <taxon>Gammaproteobacteria</taxon>
        <taxon>Thiotrichales</taxon>
        <taxon>Francisellaceae</taxon>
        <taxon>Francisella</taxon>
    </lineage>
</organism>
<dbReference type="PIRSF" id="PIRSF020481">
    <property type="entry name" value="BAP"/>
    <property type="match status" value="1"/>
</dbReference>
<proteinExistence type="predicted"/>
<accession>A0A0B6CQ96</accession>